<dbReference type="CDD" id="cd11062">
    <property type="entry name" value="CYP58-like"/>
    <property type="match status" value="1"/>
</dbReference>
<sequence length="517" mass="58024">MTGFSVTVQSIVTLGAAWVVFELLKALYNISPLHPLHKIPGPKLAAASYLLEFYHDVVLGGRYTHAIQQMHEQYGPIVRINPNETHCNDVGFSDEIYAVGGRKRDKPVHQISGSAAGAGNSFGTKDHDLHRTRRGPVAKFFSQAMIARLEGEIHGMVHRLCDKLLAEAGRKEPIDVAMAYSCFTSDAIFGYCFGEEQGFLRQEGWYPNHREATLAVLKPVFFLRFFPVLAKLQDYAILFVDYLPEDVALLLRSLKITVPGLVAKTKVDLDAGIRHERPTVFVSLLESDLDADEKSLDRLAEEAITVVNAGTETTSWALTVITFHLLSKPQLLSRLRKELEDAVENPNNLPPWTVLEKLPYLGAVIQEGLRLSYGVSARTAREATQEDLIYRGEFNKKPVELLLPRGFAIGMSAAITHHDENIFPDSHSFIPERWLDENNQRRKEVERGMMAWSKGSRACLGKNLALCELHLSLTALVLRVIPRMTLFETTERDVIYDHDMFIPRPVADSKGVRVTIE</sequence>
<dbReference type="InterPro" id="IPR036396">
    <property type="entry name" value="Cyt_P450_sf"/>
</dbReference>
<dbReference type="PROSITE" id="PS00086">
    <property type="entry name" value="CYTOCHROME_P450"/>
    <property type="match status" value="1"/>
</dbReference>
<dbReference type="GeneID" id="70127204"/>
<keyword evidence="2 5" id="KW-0349">Heme</keyword>
<evidence type="ECO:0000256" key="4">
    <source>
        <dbReference type="ARBA" id="ARBA00023004"/>
    </source>
</evidence>
<evidence type="ECO:0000256" key="2">
    <source>
        <dbReference type="ARBA" id="ARBA00022617"/>
    </source>
</evidence>
<keyword evidence="3 5" id="KW-0479">Metal-binding</keyword>
<feature type="binding site" description="axial binding residue" evidence="5">
    <location>
        <position position="459"/>
    </location>
    <ligand>
        <name>heme</name>
        <dbReference type="ChEBI" id="CHEBI:30413"/>
    </ligand>
    <ligandPart>
        <name>Fe</name>
        <dbReference type="ChEBI" id="CHEBI:18248"/>
    </ligandPart>
</feature>
<dbReference type="InterPro" id="IPR001128">
    <property type="entry name" value="Cyt_P450"/>
</dbReference>
<keyword evidence="8" id="KW-1185">Reference proteome</keyword>
<dbReference type="PANTHER" id="PTHR24305:SF147">
    <property type="entry name" value="P450, PUTATIVE (EUROFUNG)-RELATED"/>
    <property type="match status" value="1"/>
</dbReference>
<evidence type="ECO:0000256" key="1">
    <source>
        <dbReference type="ARBA" id="ARBA00001971"/>
    </source>
</evidence>
<gene>
    <name evidence="7" type="ORF">BKA67DRAFT_521780</name>
</gene>
<evidence type="ECO:0000256" key="3">
    <source>
        <dbReference type="ARBA" id="ARBA00022723"/>
    </source>
</evidence>
<dbReference type="EMBL" id="JAGPXC010000007">
    <property type="protein sequence ID" value="KAH6649129.1"/>
    <property type="molecule type" value="Genomic_DNA"/>
</dbReference>
<dbReference type="AlphaFoldDB" id="A0A9P8UFV4"/>
<dbReference type="PANTHER" id="PTHR24305">
    <property type="entry name" value="CYTOCHROME P450"/>
    <property type="match status" value="1"/>
</dbReference>
<evidence type="ECO:0000256" key="6">
    <source>
        <dbReference type="RuleBase" id="RU000461"/>
    </source>
</evidence>
<comment type="cofactor">
    <cofactor evidence="1 5">
        <name>heme</name>
        <dbReference type="ChEBI" id="CHEBI:30413"/>
    </cofactor>
</comment>
<evidence type="ECO:0000313" key="7">
    <source>
        <dbReference type="EMBL" id="KAH6649129.1"/>
    </source>
</evidence>
<evidence type="ECO:0000313" key="8">
    <source>
        <dbReference type="Proteomes" id="UP000758603"/>
    </source>
</evidence>
<reference evidence="7" key="1">
    <citation type="journal article" date="2021" name="Nat. Commun.">
        <title>Genetic determinants of endophytism in the Arabidopsis root mycobiome.</title>
        <authorList>
            <person name="Mesny F."/>
            <person name="Miyauchi S."/>
            <person name="Thiergart T."/>
            <person name="Pickel B."/>
            <person name="Atanasova L."/>
            <person name="Karlsson M."/>
            <person name="Huettel B."/>
            <person name="Barry K.W."/>
            <person name="Haridas S."/>
            <person name="Chen C."/>
            <person name="Bauer D."/>
            <person name="Andreopoulos W."/>
            <person name="Pangilinan J."/>
            <person name="LaButti K."/>
            <person name="Riley R."/>
            <person name="Lipzen A."/>
            <person name="Clum A."/>
            <person name="Drula E."/>
            <person name="Henrissat B."/>
            <person name="Kohler A."/>
            <person name="Grigoriev I.V."/>
            <person name="Martin F.M."/>
            <person name="Hacquard S."/>
        </authorList>
    </citation>
    <scope>NUCLEOTIDE SEQUENCE</scope>
    <source>
        <strain evidence="7">MPI-SDFR-AT-0073</strain>
    </source>
</reference>
<dbReference type="RefSeq" id="XP_045955636.1">
    <property type="nucleotide sequence ID" value="XM_046098312.1"/>
</dbReference>
<keyword evidence="6" id="KW-0560">Oxidoreductase</keyword>
<name>A0A9P8UFV4_9PEZI</name>
<dbReference type="Proteomes" id="UP000758603">
    <property type="component" value="Unassembled WGS sequence"/>
</dbReference>
<comment type="caution">
    <text evidence="7">The sequence shown here is derived from an EMBL/GenBank/DDBJ whole genome shotgun (WGS) entry which is preliminary data.</text>
</comment>
<dbReference type="PRINTS" id="PR00463">
    <property type="entry name" value="EP450I"/>
</dbReference>
<dbReference type="OrthoDB" id="3945418at2759"/>
<evidence type="ECO:0000256" key="5">
    <source>
        <dbReference type="PIRSR" id="PIRSR602401-1"/>
    </source>
</evidence>
<dbReference type="GO" id="GO:0020037">
    <property type="term" value="F:heme binding"/>
    <property type="evidence" value="ECO:0007669"/>
    <property type="project" value="InterPro"/>
</dbReference>
<dbReference type="InterPro" id="IPR017972">
    <property type="entry name" value="Cyt_P450_CS"/>
</dbReference>
<dbReference type="Gene3D" id="1.10.630.10">
    <property type="entry name" value="Cytochrome P450"/>
    <property type="match status" value="1"/>
</dbReference>
<dbReference type="GO" id="GO:0005506">
    <property type="term" value="F:iron ion binding"/>
    <property type="evidence" value="ECO:0007669"/>
    <property type="project" value="InterPro"/>
</dbReference>
<keyword evidence="6" id="KW-0503">Monooxygenase</keyword>
<keyword evidence="4 5" id="KW-0408">Iron</keyword>
<comment type="similarity">
    <text evidence="6">Belongs to the cytochrome P450 family.</text>
</comment>
<dbReference type="GO" id="GO:0004497">
    <property type="term" value="F:monooxygenase activity"/>
    <property type="evidence" value="ECO:0007669"/>
    <property type="project" value="UniProtKB-KW"/>
</dbReference>
<organism evidence="7 8">
    <name type="scientific">Truncatella angustata</name>
    <dbReference type="NCBI Taxonomy" id="152316"/>
    <lineage>
        <taxon>Eukaryota</taxon>
        <taxon>Fungi</taxon>
        <taxon>Dikarya</taxon>
        <taxon>Ascomycota</taxon>
        <taxon>Pezizomycotina</taxon>
        <taxon>Sordariomycetes</taxon>
        <taxon>Xylariomycetidae</taxon>
        <taxon>Amphisphaeriales</taxon>
        <taxon>Sporocadaceae</taxon>
        <taxon>Truncatella</taxon>
    </lineage>
</organism>
<accession>A0A9P8UFV4</accession>
<dbReference type="GO" id="GO:0016705">
    <property type="term" value="F:oxidoreductase activity, acting on paired donors, with incorporation or reduction of molecular oxygen"/>
    <property type="evidence" value="ECO:0007669"/>
    <property type="project" value="InterPro"/>
</dbReference>
<dbReference type="InterPro" id="IPR050121">
    <property type="entry name" value="Cytochrome_P450_monoxygenase"/>
</dbReference>
<dbReference type="SUPFAM" id="SSF48264">
    <property type="entry name" value="Cytochrome P450"/>
    <property type="match status" value="1"/>
</dbReference>
<proteinExistence type="inferred from homology"/>
<dbReference type="Pfam" id="PF00067">
    <property type="entry name" value="p450"/>
    <property type="match status" value="1"/>
</dbReference>
<protein>
    <submittedName>
        <fullName evidence="7">Cytochrome P450</fullName>
    </submittedName>
</protein>
<dbReference type="PRINTS" id="PR00385">
    <property type="entry name" value="P450"/>
</dbReference>
<dbReference type="InterPro" id="IPR002401">
    <property type="entry name" value="Cyt_P450_E_grp-I"/>
</dbReference>